<dbReference type="AlphaFoldDB" id="D3EQN3"/>
<dbReference type="InterPro" id="IPR010220">
    <property type="entry name" value="CO2_hydration"/>
</dbReference>
<protein>
    <submittedName>
        <fullName evidence="1">CO2 hydration protein</fullName>
    </submittedName>
</protein>
<proteinExistence type="predicted"/>
<dbReference type="KEGG" id="cyu:UCYN_11110"/>
<evidence type="ECO:0000313" key="2">
    <source>
        <dbReference type="Proteomes" id="UP000001405"/>
    </source>
</evidence>
<reference evidence="1 2" key="1">
    <citation type="journal article" date="2010" name="Nature">
        <title>Metabolic streamlining in an open-ocean nitrogen-fixing cyanobacterium.</title>
        <authorList>
            <person name="Tripp H.J."/>
            <person name="Bench S.R."/>
            <person name="Turk K.A."/>
            <person name="Foster R.A."/>
            <person name="Desany B.A."/>
            <person name="Niazi F."/>
            <person name="Affourtit J.P."/>
            <person name="Zehr J.P."/>
        </authorList>
    </citation>
    <scope>NUCLEOTIDE SEQUENCE [LARGE SCALE GENOMIC DNA]</scope>
    <source>
        <strain evidence="2">ALOHA</strain>
    </source>
</reference>
<dbReference type="EMBL" id="CP001842">
    <property type="protein sequence ID" value="ADB95783.1"/>
    <property type="molecule type" value="Genomic_DNA"/>
</dbReference>
<dbReference type="Pfam" id="PF10216">
    <property type="entry name" value="ChpXY"/>
    <property type="match status" value="1"/>
</dbReference>
<dbReference type="OrthoDB" id="502395at2"/>
<sequence>MVNENIDYSYHPLAEYICRLENNDTLLDDSPLNVVEVVGILKSYGIVLESYSQNLDYIASYQFLNFFPLFKYFNGEISIKKIVKHLKHQRINYEYAEYCVRTMMWHGGGDLDVYLDSEEFIENVNSLISTKFKYNLLVQVLHKVFPEFLIEQMRMMAYYKCLGQFWKEMSHIFLCLSDSYDNHKIKSIPSIVEYILDSLKKKVDEPICYEVKEKEQKFNIIPKVACLSLFNDVVVPYAESIFFRGTPFPGLISYNAQSHQIPSEKFSFTYGILYADPLPIGGAGVPPTLLMKDLNHYIPDYLYNIYSQTIRQEDDLLVQICKSFQKSMFCVTTAVIKGLAPYPLNTTNVEEQKENRIYLKKWMDRFQCSQISTINS</sequence>
<evidence type="ECO:0000313" key="1">
    <source>
        <dbReference type="EMBL" id="ADB95783.1"/>
    </source>
</evidence>
<accession>D3EQN3</accession>
<name>D3EQN3_ATETH</name>
<dbReference type="STRING" id="1453429.UCYN_11110"/>
<dbReference type="NCBIfam" id="TIGR01964">
    <property type="entry name" value="chpXY"/>
    <property type="match status" value="1"/>
</dbReference>
<dbReference type="Proteomes" id="UP000001405">
    <property type="component" value="Chromosome"/>
</dbReference>
<dbReference type="HOGENOM" id="CLU_707219_0_0_3"/>
<dbReference type="PATRIC" id="fig|713887.8.peg.1041"/>
<dbReference type="RefSeq" id="WP_012954470.1">
    <property type="nucleotide sequence ID" value="NC_013771.1"/>
</dbReference>
<keyword evidence="2" id="KW-1185">Reference proteome</keyword>
<organism evidence="2">
    <name type="scientific">Atelocyanobacterium thalassa (isolate ALOHA)</name>
    <dbReference type="NCBI Taxonomy" id="1453429"/>
    <lineage>
        <taxon>Bacteria</taxon>
        <taxon>Bacillati</taxon>
        <taxon>Cyanobacteriota</taxon>
        <taxon>Cyanophyceae</taxon>
        <taxon>Oscillatoriophycideae</taxon>
        <taxon>Chroococcales</taxon>
        <taxon>Aphanothecaceae</taxon>
        <taxon>Candidatus Atelocyanobacterium</taxon>
        <taxon>Candidatus Atelocyanobacterium thalassae</taxon>
    </lineage>
</organism>
<gene>
    <name evidence="1" type="ordered locus">UCYN_11110</name>
</gene>